<dbReference type="Pfam" id="PF11276">
    <property type="entry name" value="DUF3078"/>
    <property type="match status" value="1"/>
</dbReference>
<keyword evidence="1" id="KW-0732">Signal</keyword>
<evidence type="ECO:0000313" key="3">
    <source>
        <dbReference type="Proteomes" id="UP000053091"/>
    </source>
</evidence>
<dbReference type="STRING" id="1678841.TBC1_11929"/>
<dbReference type="Proteomes" id="UP000053091">
    <property type="component" value="Unassembled WGS sequence"/>
</dbReference>
<proteinExistence type="predicted"/>
<feature type="chain" id="PRO_5006633367" description="DUF3078 domain-containing protein" evidence="1">
    <location>
        <begin position="22"/>
        <end position="301"/>
    </location>
</feature>
<name>A0A0S7C0E2_9BACT</name>
<dbReference type="OrthoDB" id="1495718at2"/>
<evidence type="ECO:0008006" key="4">
    <source>
        <dbReference type="Google" id="ProtNLM"/>
    </source>
</evidence>
<dbReference type="RefSeq" id="WP_082189479.1">
    <property type="nucleotide sequence ID" value="NZ_DF968182.1"/>
</dbReference>
<evidence type="ECO:0000313" key="2">
    <source>
        <dbReference type="EMBL" id="GAP42790.1"/>
    </source>
</evidence>
<dbReference type="EMBL" id="DF968182">
    <property type="protein sequence ID" value="GAP42790.1"/>
    <property type="molecule type" value="Genomic_DNA"/>
</dbReference>
<organism evidence="2">
    <name type="scientific">Lentimicrobium saccharophilum</name>
    <dbReference type="NCBI Taxonomy" id="1678841"/>
    <lineage>
        <taxon>Bacteria</taxon>
        <taxon>Pseudomonadati</taxon>
        <taxon>Bacteroidota</taxon>
        <taxon>Bacteroidia</taxon>
        <taxon>Bacteroidales</taxon>
        <taxon>Lentimicrobiaceae</taxon>
        <taxon>Lentimicrobium</taxon>
    </lineage>
</organism>
<gene>
    <name evidence="2" type="ORF">TBC1_11929</name>
</gene>
<reference evidence="2" key="1">
    <citation type="journal article" date="2015" name="Genome Announc.">
        <title>Draft Genome Sequence of Bacteroidales Strain TBC1, a Novel Isolate from a Methanogenic Wastewater Treatment System.</title>
        <authorList>
            <person name="Tourlousse D.M."/>
            <person name="Matsuura N."/>
            <person name="Sun L."/>
            <person name="Toyonaga M."/>
            <person name="Kuroda K."/>
            <person name="Ohashi A."/>
            <person name="Cruz R."/>
            <person name="Yamaguchi T."/>
            <person name="Sekiguchi Y."/>
        </authorList>
    </citation>
    <scope>NUCLEOTIDE SEQUENCE [LARGE SCALE GENOMIC DNA]</scope>
    <source>
        <strain evidence="2">TBC1</strain>
    </source>
</reference>
<dbReference type="InterPro" id="IPR021428">
    <property type="entry name" value="DUF3078"/>
</dbReference>
<protein>
    <recommendedName>
        <fullName evidence="4">DUF3078 domain-containing protein</fullName>
    </recommendedName>
</protein>
<dbReference type="AlphaFoldDB" id="A0A0S7C0E2"/>
<feature type="signal peptide" evidence="1">
    <location>
        <begin position="1"/>
        <end position="21"/>
    </location>
</feature>
<keyword evidence="3" id="KW-1185">Reference proteome</keyword>
<sequence length="301" mass="33512">MRKTLFLLLPLIFFMSPNSFSQKADTTGIWTRGMKASFAFNQVSLTNWAAGGENSLGGNSFLNLFANLKQGKSTWDNSLDLAYGLVKLGDAKIRKSDDKIDFVSKYGHNVIHKNLFLSANLSFKSQFTEGYNYPNDSVMISNFMAPGYLMLGLGMDWKPFPYLSVSFLPLTGRLTFVTDQTLSDAGAYGVDPGKHVRPEFGAAFKAVFDKDLVANVNLKSKLELFSNYLNKPQNIDINWEAMLMLKVNKFLSTFIGLQTIYDHDILIADKDGNLAPRTQFKQTFGVGLTYTVSGTHANVKP</sequence>
<dbReference type="PATRIC" id="fig|1678841.3.peg.1051"/>
<evidence type="ECO:0000256" key="1">
    <source>
        <dbReference type="SAM" id="SignalP"/>
    </source>
</evidence>
<accession>A0A0S7C0E2</accession>